<evidence type="ECO:0000313" key="8">
    <source>
        <dbReference type="Proteomes" id="UP000005707"/>
    </source>
</evidence>
<organism evidence="7 8">
    <name type="scientific">Haloplasma contractile SSD-17B</name>
    <dbReference type="NCBI Taxonomy" id="1033810"/>
    <lineage>
        <taxon>Bacteria</taxon>
        <taxon>Bacillati</taxon>
        <taxon>Mycoplasmatota</taxon>
        <taxon>Mollicutes</taxon>
        <taxon>Haloplasmatales</taxon>
        <taxon>Haloplasmataceae</taxon>
        <taxon>Haloplasma</taxon>
    </lineage>
</organism>
<reference evidence="7 8" key="1">
    <citation type="journal article" date="2011" name="J. Bacteriol.">
        <title>Genome sequence of Haloplasma contractile, an unusual contractile bacterium from a deep-sea anoxic brine lake.</title>
        <authorList>
            <person name="Antunes A."/>
            <person name="Alam I."/>
            <person name="El Dorry H."/>
            <person name="Siam R."/>
            <person name="Robertson A."/>
            <person name="Bajic V.B."/>
            <person name="Stingl U."/>
        </authorList>
    </citation>
    <scope>NUCLEOTIDE SEQUENCE [LARGE SCALE GENOMIC DNA]</scope>
    <source>
        <strain evidence="7 8">SSD-17B</strain>
    </source>
</reference>
<comment type="caution">
    <text evidence="7">The sequence shown here is derived from an EMBL/GenBank/DDBJ whole genome shotgun (WGS) entry which is preliminary data.</text>
</comment>
<dbReference type="PROSITE" id="PS51257">
    <property type="entry name" value="PROKAR_LIPOPROTEIN"/>
    <property type="match status" value="1"/>
</dbReference>
<dbReference type="PROSITE" id="PS50983">
    <property type="entry name" value="FE_B12_PBP"/>
    <property type="match status" value="1"/>
</dbReference>
<dbReference type="Pfam" id="PF01497">
    <property type="entry name" value="Peripla_BP_2"/>
    <property type="match status" value="1"/>
</dbReference>
<feature type="chain" id="PRO_5003360185" evidence="5">
    <location>
        <begin position="22"/>
        <end position="301"/>
    </location>
</feature>
<keyword evidence="4 5" id="KW-0732">Signal</keyword>
<evidence type="ECO:0000256" key="4">
    <source>
        <dbReference type="ARBA" id="ARBA00022729"/>
    </source>
</evidence>
<comment type="subcellular location">
    <subcellularLocation>
        <location evidence="1">Cell envelope</location>
    </subcellularLocation>
</comment>
<dbReference type="OrthoDB" id="2241086at2"/>
<keyword evidence="8" id="KW-1185">Reference proteome</keyword>
<evidence type="ECO:0000313" key="7">
    <source>
        <dbReference type="EMBL" id="ERJ11349.1"/>
    </source>
</evidence>
<dbReference type="Proteomes" id="UP000005707">
    <property type="component" value="Unassembled WGS sequence"/>
</dbReference>
<dbReference type="RefSeq" id="WP_008827251.1">
    <property type="nucleotide sequence ID" value="NZ_AFNU02000012.1"/>
</dbReference>
<dbReference type="STRING" id="1033810.HLPCO_002651"/>
<keyword evidence="3" id="KW-0813">Transport</keyword>
<evidence type="ECO:0000259" key="6">
    <source>
        <dbReference type="PROSITE" id="PS50983"/>
    </source>
</evidence>
<dbReference type="InterPro" id="IPR051313">
    <property type="entry name" value="Bact_iron-sidero_bind"/>
</dbReference>
<name>F7Q108_9MOLU</name>
<proteinExistence type="inferred from homology"/>
<dbReference type="GO" id="GO:1901678">
    <property type="term" value="P:iron coordination entity transport"/>
    <property type="evidence" value="ECO:0007669"/>
    <property type="project" value="UniProtKB-ARBA"/>
</dbReference>
<dbReference type="InterPro" id="IPR002491">
    <property type="entry name" value="ABC_transptr_periplasmic_BD"/>
</dbReference>
<dbReference type="InParanoid" id="F7Q108"/>
<gene>
    <name evidence="7" type="ORF">HLPCO_002651</name>
</gene>
<evidence type="ECO:0000256" key="2">
    <source>
        <dbReference type="ARBA" id="ARBA00008814"/>
    </source>
</evidence>
<accession>F7Q108</accession>
<evidence type="ECO:0000256" key="3">
    <source>
        <dbReference type="ARBA" id="ARBA00022448"/>
    </source>
</evidence>
<dbReference type="Gene3D" id="3.40.50.1980">
    <property type="entry name" value="Nitrogenase molybdenum iron protein domain"/>
    <property type="match status" value="2"/>
</dbReference>
<reference evidence="7 8" key="2">
    <citation type="journal article" date="2013" name="PLoS ONE">
        <title>INDIGO - INtegrated Data Warehouse of MIcrobial GenOmes with Examples from the Red Sea Extremophiles.</title>
        <authorList>
            <person name="Alam I."/>
            <person name="Antunes A."/>
            <person name="Kamau A.A."/>
            <person name="Ba Alawi W."/>
            <person name="Kalkatawi M."/>
            <person name="Stingl U."/>
            <person name="Bajic V.B."/>
        </authorList>
    </citation>
    <scope>NUCLEOTIDE SEQUENCE [LARGE SCALE GENOMIC DNA]</scope>
    <source>
        <strain evidence="7 8">SSD-17B</strain>
    </source>
</reference>
<dbReference type="SUPFAM" id="SSF53807">
    <property type="entry name" value="Helical backbone' metal receptor"/>
    <property type="match status" value="1"/>
</dbReference>
<dbReference type="PANTHER" id="PTHR30532">
    <property type="entry name" value="IRON III DICITRATE-BINDING PERIPLASMIC PROTEIN"/>
    <property type="match status" value="1"/>
</dbReference>
<dbReference type="EMBL" id="AFNU02000012">
    <property type="protein sequence ID" value="ERJ11349.1"/>
    <property type="molecule type" value="Genomic_DNA"/>
</dbReference>
<sequence>MKKLFLPLIVFSLFLITACGTQDNNETAKADEFITYQSEEGQVEVPANPERIVVLNSFISGYLMALDMNIVGVDGWSMSNPNYAPYLENAVEVSDQNLEKIIELNPDLIIVAPTNNNIDQLKEIAPTVSFTYGALDYLTTHIEVGKLVNKESEATTWVNDFKDRAKQAGSDIKAEIGENATVSVFENYNKALYVFGNNFARGTEILYGEMELAMPEKVQEVAANDGFFAMSVEVIPEYAGDYIILTSDGQNTSFQETDLYKNIPAVKNNQVYTAEASRFFFNDPITLDYQLEFFIDHFLGE</sequence>
<protein>
    <submittedName>
        <fullName evidence="7">Iron compound ABC transporter iron compound-binding protein</fullName>
    </submittedName>
</protein>
<dbReference type="PANTHER" id="PTHR30532:SF26">
    <property type="entry name" value="IRON(3+)-HYDROXAMATE-BINDING PROTEIN FHUD"/>
    <property type="match status" value="1"/>
</dbReference>
<dbReference type="AlphaFoldDB" id="F7Q108"/>
<evidence type="ECO:0000256" key="5">
    <source>
        <dbReference type="SAM" id="SignalP"/>
    </source>
</evidence>
<evidence type="ECO:0000256" key="1">
    <source>
        <dbReference type="ARBA" id="ARBA00004196"/>
    </source>
</evidence>
<feature type="domain" description="Fe/B12 periplasmic-binding" evidence="6">
    <location>
        <begin position="51"/>
        <end position="301"/>
    </location>
</feature>
<dbReference type="FunCoup" id="F7Q108">
    <property type="interactions" value="11"/>
</dbReference>
<dbReference type="GO" id="GO:0030288">
    <property type="term" value="C:outer membrane-bounded periplasmic space"/>
    <property type="evidence" value="ECO:0007669"/>
    <property type="project" value="TreeGrafter"/>
</dbReference>
<dbReference type="CDD" id="cd01138">
    <property type="entry name" value="FeuA"/>
    <property type="match status" value="1"/>
</dbReference>
<dbReference type="eggNOG" id="COG0614">
    <property type="taxonomic scope" value="Bacteria"/>
</dbReference>
<feature type="signal peptide" evidence="5">
    <location>
        <begin position="1"/>
        <end position="21"/>
    </location>
</feature>
<comment type="similarity">
    <text evidence="2">Belongs to the bacterial solute-binding protein 8 family.</text>
</comment>